<feature type="compositionally biased region" description="Basic residues" evidence="2">
    <location>
        <begin position="372"/>
        <end position="387"/>
    </location>
</feature>
<dbReference type="VEuPathDB" id="FungiDB:PYU1_G006487"/>
<feature type="coiled-coil region" evidence="1">
    <location>
        <begin position="287"/>
        <end position="316"/>
    </location>
</feature>
<dbReference type="EMBL" id="GL376604">
    <property type="status" value="NOT_ANNOTATED_CDS"/>
    <property type="molecule type" value="Genomic_DNA"/>
</dbReference>
<evidence type="ECO:0000313" key="3">
    <source>
        <dbReference type="EnsemblProtists" id="PYU1_T006499"/>
    </source>
</evidence>
<dbReference type="EnsemblProtists" id="PYU1_T006499">
    <property type="protein sequence ID" value="PYU1_T006499"/>
    <property type="gene ID" value="PYU1_G006487"/>
</dbReference>
<protein>
    <recommendedName>
        <fullName evidence="5">Bud22 domain-containing protein</fullName>
    </recommendedName>
</protein>
<dbReference type="PANTHER" id="PTHR23325:SF1">
    <property type="entry name" value="SERUM RESPONSE FACTOR-BINDING PROTEIN 1"/>
    <property type="match status" value="1"/>
</dbReference>
<dbReference type="eggNOG" id="ENOG502RXFI">
    <property type="taxonomic scope" value="Eukaryota"/>
</dbReference>
<accession>K3WNF7</accession>
<dbReference type="PANTHER" id="PTHR23325">
    <property type="entry name" value="SERUM RESPONSE FACTOR-BINDING"/>
    <property type="match status" value="1"/>
</dbReference>
<feature type="compositionally biased region" description="Basic and acidic residues" evidence="2">
    <location>
        <begin position="123"/>
        <end position="146"/>
    </location>
</feature>
<feature type="compositionally biased region" description="Acidic residues" evidence="2">
    <location>
        <begin position="202"/>
        <end position="223"/>
    </location>
</feature>
<feature type="compositionally biased region" description="Polar residues" evidence="2">
    <location>
        <begin position="191"/>
        <end position="201"/>
    </location>
</feature>
<evidence type="ECO:0008006" key="5">
    <source>
        <dbReference type="Google" id="ProtNLM"/>
    </source>
</evidence>
<feature type="compositionally biased region" description="Acidic residues" evidence="2">
    <location>
        <begin position="154"/>
        <end position="163"/>
    </location>
</feature>
<keyword evidence="1" id="KW-0175">Coiled coil</keyword>
<evidence type="ECO:0000256" key="2">
    <source>
        <dbReference type="SAM" id="MobiDB-lite"/>
    </source>
</evidence>
<feature type="compositionally biased region" description="Low complexity" evidence="2">
    <location>
        <begin position="228"/>
        <end position="242"/>
    </location>
</feature>
<feature type="region of interest" description="Disordered" evidence="2">
    <location>
        <begin position="372"/>
        <end position="514"/>
    </location>
</feature>
<dbReference type="OMA" id="AHKQIVP"/>
<feature type="compositionally biased region" description="Low complexity" evidence="2">
    <location>
        <begin position="435"/>
        <end position="444"/>
    </location>
</feature>
<dbReference type="AlphaFoldDB" id="K3WNF7"/>
<organism evidence="3 4">
    <name type="scientific">Globisporangium ultimum (strain ATCC 200006 / CBS 805.95 / DAOM BR144)</name>
    <name type="common">Pythium ultimum</name>
    <dbReference type="NCBI Taxonomy" id="431595"/>
    <lineage>
        <taxon>Eukaryota</taxon>
        <taxon>Sar</taxon>
        <taxon>Stramenopiles</taxon>
        <taxon>Oomycota</taxon>
        <taxon>Peronosporomycetes</taxon>
        <taxon>Pythiales</taxon>
        <taxon>Pythiaceae</taxon>
        <taxon>Globisporangium</taxon>
    </lineage>
</organism>
<dbReference type="HOGENOM" id="CLU_037821_0_0_1"/>
<feature type="region of interest" description="Disordered" evidence="2">
    <location>
        <begin position="123"/>
        <end position="267"/>
    </location>
</feature>
<reference evidence="4" key="1">
    <citation type="journal article" date="2010" name="Genome Biol.">
        <title>Genome sequence of the necrotrophic plant pathogen Pythium ultimum reveals original pathogenicity mechanisms and effector repertoire.</title>
        <authorList>
            <person name="Levesque C.A."/>
            <person name="Brouwer H."/>
            <person name="Cano L."/>
            <person name="Hamilton J.P."/>
            <person name="Holt C."/>
            <person name="Huitema E."/>
            <person name="Raffaele S."/>
            <person name="Robideau G.P."/>
            <person name="Thines M."/>
            <person name="Win J."/>
            <person name="Zerillo M.M."/>
            <person name="Beakes G.W."/>
            <person name="Boore J.L."/>
            <person name="Busam D."/>
            <person name="Dumas B."/>
            <person name="Ferriera S."/>
            <person name="Fuerstenberg S.I."/>
            <person name="Gachon C.M."/>
            <person name="Gaulin E."/>
            <person name="Govers F."/>
            <person name="Grenville-Briggs L."/>
            <person name="Horner N."/>
            <person name="Hostetler J."/>
            <person name="Jiang R.H."/>
            <person name="Johnson J."/>
            <person name="Krajaejun T."/>
            <person name="Lin H."/>
            <person name="Meijer H.J."/>
            <person name="Moore B."/>
            <person name="Morris P."/>
            <person name="Phuntmart V."/>
            <person name="Puiu D."/>
            <person name="Shetty J."/>
            <person name="Stajich J.E."/>
            <person name="Tripathy S."/>
            <person name="Wawra S."/>
            <person name="van West P."/>
            <person name="Whitty B.R."/>
            <person name="Coutinho P.M."/>
            <person name="Henrissat B."/>
            <person name="Martin F."/>
            <person name="Thomas P.D."/>
            <person name="Tyler B.M."/>
            <person name="De Vries R.P."/>
            <person name="Kamoun S."/>
            <person name="Yandell M."/>
            <person name="Tisserat N."/>
            <person name="Buell C.R."/>
        </authorList>
    </citation>
    <scope>NUCLEOTIDE SEQUENCE</scope>
    <source>
        <strain evidence="4">DAOM:BR144</strain>
    </source>
</reference>
<feature type="compositionally biased region" description="Basic and acidic residues" evidence="2">
    <location>
        <begin position="245"/>
        <end position="262"/>
    </location>
</feature>
<dbReference type="Proteomes" id="UP000019132">
    <property type="component" value="Unassembled WGS sequence"/>
</dbReference>
<name>K3WNF7_GLOUD</name>
<feature type="compositionally biased region" description="Acidic residues" evidence="2">
    <location>
        <begin position="172"/>
        <end position="190"/>
    </location>
</feature>
<dbReference type="InterPro" id="IPR037393">
    <property type="entry name" value="Bud22/SRFB1"/>
</dbReference>
<reference evidence="4" key="2">
    <citation type="submission" date="2010-04" db="EMBL/GenBank/DDBJ databases">
        <authorList>
            <person name="Buell R."/>
            <person name="Hamilton J."/>
            <person name="Hostetler J."/>
        </authorList>
    </citation>
    <scope>NUCLEOTIDE SEQUENCE [LARGE SCALE GENOMIC DNA]</scope>
    <source>
        <strain evidence="4">DAOM:BR144</strain>
    </source>
</reference>
<evidence type="ECO:0000256" key="1">
    <source>
        <dbReference type="SAM" id="Coils"/>
    </source>
</evidence>
<sequence>MVTTTTKKLAGKRKRQEFSEQDKFFHKSAVLLQREAKKVRAFEVRKLVQQLKQTRAQLAAAEKLQQQEPQENVDDAAKKKLAEKLAKKIKQLQKIQLTVARLEKELEVLKALDLKAIIARAMDKTGLEKKKQQEQLKKRAEQEKQQQKKVQAELSDEDDEDDDMRQRRLLADESDDGGSDDDGFNSEDYETNANGGSVQQGDESETDSDRNEDDDEGMDEDTADAVKTEAAPAPADASADANDAVEEKRDAVETKQKDESKTDGSMQNVLIDRILAHKQLRPLLDAIEKVIEKQDREEEKKLRKQEKKALKRDRNEVLIGGRSAAAPSSLFLGSLSGRGGVIDDDDDAMMTMGSAYMDGADDDIAEFLGETKKKKNRMGQNARRQKAIRMEEAAKRKADRENGIFRPFAPRNDDKSKVSKYGPSERPKKSKKQAAEAQAKNKTQGAPGKSADRRSERGAPATKSHGPAAAAVRAPPPAPAEPSHPSWIAKQALKEKEKASLSAFSGKKITFGDD</sequence>
<reference evidence="3" key="3">
    <citation type="submission" date="2015-02" db="UniProtKB">
        <authorList>
            <consortium name="EnsemblProtists"/>
        </authorList>
    </citation>
    <scope>IDENTIFICATION</scope>
    <source>
        <strain evidence="3">DAOM BR144</strain>
    </source>
</reference>
<feature type="compositionally biased region" description="Basic and acidic residues" evidence="2">
    <location>
        <begin position="388"/>
        <end position="403"/>
    </location>
</feature>
<keyword evidence="4" id="KW-1185">Reference proteome</keyword>
<feature type="compositionally biased region" description="Basic and acidic residues" evidence="2">
    <location>
        <begin position="411"/>
        <end position="427"/>
    </location>
</feature>
<evidence type="ECO:0000313" key="4">
    <source>
        <dbReference type="Proteomes" id="UP000019132"/>
    </source>
</evidence>
<proteinExistence type="predicted"/>
<dbReference type="InParanoid" id="K3WNF7"/>